<accession>A0A1M4UMH9</accession>
<dbReference type="InterPro" id="IPR002525">
    <property type="entry name" value="Transp_IS110-like_N"/>
</dbReference>
<dbReference type="PANTHER" id="PTHR33055">
    <property type="entry name" value="TRANSPOSASE FOR INSERTION SEQUENCE ELEMENT IS1111A"/>
    <property type="match status" value="1"/>
</dbReference>
<dbReference type="Proteomes" id="UP000184114">
    <property type="component" value="Unassembled WGS sequence"/>
</dbReference>
<dbReference type="AlphaFoldDB" id="A0A1M4UMH9"/>
<evidence type="ECO:0000313" key="3">
    <source>
        <dbReference type="Proteomes" id="UP000184114"/>
    </source>
</evidence>
<evidence type="ECO:0000259" key="1">
    <source>
        <dbReference type="Pfam" id="PF01548"/>
    </source>
</evidence>
<dbReference type="GO" id="GO:0003677">
    <property type="term" value="F:DNA binding"/>
    <property type="evidence" value="ECO:0007669"/>
    <property type="project" value="InterPro"/>
</dbReference>
<name>A0A1M4UMH9_9FIRM</name>
<evidence type="ECO:0000313" key="2">
    <source>
        <dbReference type="EMBL" id="SHE57929.1"/>
    </source>
</evidence>
<dbReference type="STRING" id="1123404.SAMN02745784_01171"/>
<dbReference type="Pfam" id="PF01548">
    <property type="entry name" value="DEDD_Tnp_IS110"/>
    <property type="match status" value="1"/>
</dbReference>
<proteinExistence type="predicted"/>
<dbReference type="GO" id="GO:0006313">
    <property type="term" value="P:DNA transposition"/>
    <property type="evidence" value="ECO:0007669"/>
    <property type="project" value="InterPro"/>
</dbReference>
<feature type="domain" description="Transposase IS110-like N-terminal" evidence="1">
    <location>
        <begin position="4"/>
        <end position="100"/>
    </location>
</feature>
<dbReference type="EMBL" id="FQTY01000003">
    <property type="protein sequence ID" value="SHE57929.1"/>
    <property type="molecule type" value="Genomic_DNA"/>
</dbReference>
<gene>
    <name evidence="2" type="ORF">SAMN02745784_01171</name>
</gene>
<dbReference type="InterPro" id="IPR047650">
    <property type="entry name" value="Transpos_IS110"/>
</dbReference>
<organism evidence="2 3">
    <name type="scientific">Tissierella praeacuta DSM 18095</name>
    <dbReference type="NCBI Taxonomy" id="1123404"/>
    <lineage>
        <taxon>Bacteria</taxon>
        <taxon>Bacillati</taxon>
        <taxon>Bacillota</taxon>
        <taxon>Tissierellia</taxon>
        <taxon>Tissierellales</taxon>
        <taxon>Tissierellaceae</taxon>
        <taxon>Tissierella</taxon>
    </lineage>
</organism>
<reference evidence="3" key="1">
    <citation type="submission" date="2016-11" db="EMBL/GenBank/DDBJ databases">
        <authorList>
            <person name="Varghese N."/>
            <person name="Submissions S."/>
        </authorList>
    </citation>
    <scope>NUCLEOTIDE SEQUENCE [LARGE SCALE GENOMIC DNA]</scope>
    <source>
        <strain evidence="3">DSM 18095</strain>
    </source>
</reference>
<protein>
    <submittedName>
        <fullName evidence="2">Transposase</fullName>
    </submittedName>
</protein>
<dbReference type="GO" id="GO:0004803">
    <property type="term" value="F:transposase activity"/>
    <property type="evidence" value="ECO:0007669"/>
    <property type="project" value="InterPro"/>
</dbReference>
<keyword evidence="3" id="KW-1185">Reference proteome</keyword>
<sequence>MISIGIDISKDKATICALKEGNETIWKPCNVNHLKTDMNDFISKLKTLSSEVRIIMEVTGSYHLPVLYYLKSAGFFVAVINPLEMKQFSCSMSFRKAKND</sequence>